<evidence type="ECO:0000256" key="1">
    <source>
        <dbReference type="SAM" id="MobiDB-lite"/>
    </source>
</evidence>
<gene>
    <name evidence="2" type="ORF">PCL_09107</name>
</gene>
<protein>
    <submittedName>
        <fullName evidence="2">Uncharacterized protein</fullName>
    </submittedName>
</protein>
<feature type="compositionally biased region" description="Low complexity" evidence="1">
    <location>
        <begin position="17"/>
        <end position="30"/>
    </location>
</feature>
<feature type="compositionally biased region" description="Polar residues" evidence="1">
    <location>
        <begin position="310"/>
        <end position="320"/>
    </location>
</feature>
<feature type="region of interest" description="Disordered" evidence="1">
    <location>
        <begin position="247"/>
        <end position="266"/>
    </location>
</feature>
<evidence type="ECO:0000313" key="3">
    <source>
        <dbReference type="Proteomes" id="UP000245956"/>
    </source>
</evidence>
<name>A0A2U3EH49_PURLI</name>
<dbReference type="Proteomes" id="UP000245956">
    <property type="component" value="Unassembled WGS sequence"/>
</dbReference>
<feature type="compositionally biased region" description="Basic and acidic residues" evidence="1">
    <location>
        <begin position="72"/>
        <end position="81"/>
    </location>
</feature>
<organism evidence="2 3">
    <name type="scientific">Purpureocillium lilacinum</name>
    <name type="common">Paecilomyces lilacinus</name>
    <dbReference type="NCBI Taxonomy" id="33203"/>
    <lineage>
        <taxon>Eukaryota</taxon>
        <taxon>Fungi</taxon>
        <taxon>Dikarya</taxon>
        <taxon>Ascomycota</taxon>
        <taxon>Pezizomycotina</taxon>
        <taxon>Sordariomycetes</taxon>
        <taxon>Hypocreomycetidae</taxon>
        <taxon>Hypocreales</taxon>
        <taxon>Ophiocordycipitaceae</taxon>
        <taxon>Purpureocillium</taxon>
    </lineage>
</organism>
<feature type="region of interest" description="Disordered" evidence="1">
    <location>
        <begin position="310"/>
        <end position="372"/>
    </location>
</feature>
<proteinExistence type="predicted"/>
<sequence>MLATMSYQPREYRGTTAMAAAPGYRPARPARPARQKPKSSHPQPLDADDLSRRLRIVLAEQKAHSERKRRARAEAERRSRPDSFGAAVKEKSPNVPAQPAKATERSEGDKPHKSKLHLTASKTSSTSSQKDDQEGHAPGHPYIPQVAAAQFARTTTVETLSERHVVHKLSKKAMKFHLDGPNASREMAGITADSAPFEQAQALRRAHNARERQYERNQFQHPFNLETTAEVDELPPLIPQRRTFETHFNPSKDSAEKEARRRSTGSILGKAEPQLRASCEIPSLAEYAEPTKGDDVVGGPLEHQRVDWTQSDEAQGQSIPANMPFQSLPPLRKPDSKWTLRGRLGSFTKHGKEDKPPSPPDEKVGSLESPKSPVAGFFARFKR</sequence>
<dbReference type="EMBL" id="LCWV01000004">
    <property type="protein sequence ID" value="PWI73831.1"/>
    <property type="molecule type" value="Genomic_DNA"/>
</dbReference>
<feature type="region of interest" description="Disordered" evidence="1">
    <location>
        <begin position="1"/>
        <end position="141"/>
    </location>
</feature>
<evidence type="ECO:0000313" key="2">
    <source>
        <dbReference type="EMBL" id="PWI73831.1"/>
    </source>
</evidence>
<reference evidence="2 3" key="1">
    <citation type="journal article" date="2016" name="Front. Microbiol.">
        <title>Genome and transcriptome sequences reveal the specific parasitism of the nematophagous Purpureocillium lilacinum 36-1.</title>
        <authorList>
            <person name="Xie J."/>
            <person name="Li S."/>
            <person name="Mo C."/>
            <person name="Xiao X."/>
            <person name="Peng D."/>
            <person name="Wang G."/>
            <person name="Xiao Y."/>
        </authorList>
    </citation>
    <scope>NUCLEOTIDE SEQUENCE [LARGE SCALE GENOMIC DNA]</scope>
    <source>
        <strain evidence="2 3">36-1</strain>
    </source>
</reference>
<feature type="compositionally biased region" description="Basic and acidic residues" evidence="1">
    <location>
        <begin position="102"/>
        <end position="111"/>
    </location>
</feature>
<feature type="compositionally biased region" description="Basic and acidic residues" evidence="1">
    <location>
        <begin position="350"/>
        <end position="365"/>
    </location>
</feature>
<accession>A0A2U3EH49</accession>
<dbReference type="AlphaFoldDB" id="A0A2U3EH49"/>
<comment type="caution">
    <text evidence="2">The sequence shown here is derived from an EMBL/GenBank/DDBJ whole genome shotgun (WGS) entry which is preliminary data.</text>
</comment>